<evidence type="ECO:0000259" key="2">
    <source>
        <dbReference type="PROSITE" id="PS50914"/>
    </source>
</evidence>
<organism evidence="3 4">
    <name type="scientific">Herbaspirillum lusitanum</name>
    <dbReference type="NCBI Taxonomy" id="213312"/>
    <lineage>
        <taxon>Bacteria</taxon>
        <taxon>Pseudomonadati</taxon>
        <taxon>Pseudomonadota</taxon>
        <taxon>Betaproteobacteria</taxon>
        <taxon>Burkholderiales</taxon>
        <taxon>Oxalobacteraceae</taxon>
        <taxon>Herbaspirillum</taxon>
    </lineage>
</organism>
<dbReference type="RefSeq" id="WP_408160273.1">
    <property type="nucleotide sequence ID" value="NZ_JAQQFM010000012.1"/>
</dbReference>
<feature type="domain" description="BON" evidence="2">
    <location>
        <begin position="49"/>
        <end position="117"/>
    </location>
</feature>
<dbReference type="InterPro" id="IPR007055">
    <property type="entry name" value="BON_dom"/>
</dbReference>
<accession>A0ABW9AHW6</accession>
<dbReference type="EMBL" id="JAQQFM010000012">
    <property type="protein sequence ID" value="MFL9927047.1"/>
    <property type="molecule type" value="Genomic_DNA"/>
</dbReference>
<feature type="signal peptide" evidence="1">
    <location>
        <begin position="1"/>
        <end position="27"/>
    </location>
</feature>
<dbReference type="PANTHER" id="PTHR34606">
    <property type="entry name" value="BON DOMAIN-CONTAINING PROTEIN"/>
    <property type="match status" value="1"/>
</dbReference>
<dbReference type="InterPro" id="IPR051686">
    <property type="entry name" value="Lipoprotein_DolP"/>
</dbReference>
<comment type="caution">
    <text evidence="3">The sequence shown here is derived from an EMBL/GenBank/DDBJ whole genome shotgun (WGS) entry which is preliminary data.</text>
</comment>
<keyword evidence="4" id="KW-1185">Reference proteome</keyword>
<feature type="chain" id="PRO_5045892223" evidence="1">
    <location>
        <begin position="28"/>
        <end position="118"/>
    </location>
</feature>
<keyword evidence="1" id="KW-0732">Signal</keyword>
<dbReference type="Pfam" id="PF04972">
    <property type="entry name" value="BON"/>
    <property type="match status" value="1"/>
</dbReference>
<evidence type="ECO:0000256" key="1">
    <source>
        <dbReference type="SAM" id="SignalP"/>
    </source>
</evidence>
<protein>
    <submittedName>
        <fullName evidence="3">BON domain-containing protein</fullName>
    </submittedName>
</protein>
<gene>
    <name evidence="3" type="ORF">PQR62_22435</name>
</gene>
<dbReference type="Gene3D" id="3.30.1340.30">
    <property type="match status" value="1"/>
</dbReference>
<proteinExistence type="predicted"/>
<dbReference type="PROSITE" id="PS50914">
    <property type="entry name" value="BON"/>
    <property type="match status" value="1"/>
</dbReference>
<dbReference type="Proteomes" id="UP001629246">
    <property type="component" value="Unassembled WGS sequence"/>
</dbReference>
<name>A0ABW9AHW6_9BURK</name>
<dbReference type="SMART" id="SM00749">
    <property type="entry name" value="BON"/>
    <property type="match status" value="1"/>
</dbReference>
<dbReference type="InterPro" id="IPR014004">
    <property type="entry name" value="Transpt-assoc_nodulatn_dom_bac"/>
</dbReference>
<sequence length="118" mass="12003">MEKTKMITKLASAAFISATVFAPMAHAADTAATGGTSSKTAQKAGAYVDDSVITAKVKSAFVEDNQVSALKIKVVTKQGVVTLKGNVPTAEAGQHALQVAAGIDGVKDVKSELIVKSA</sequence>
<evidence type="ECO:0000313" key="3">
    <source>
        <dbReference type="EMBL" id="MFL9927047.1"/>
    </source>
</evidence>
<reference evidence="3 4" key="1">
    <citation type="journal article" date="2024" name="Chem. Sci.">
        <title>Discovery of megapolipeptins by genome mining of a Burkholderiales bacteria collection.</title>
        <authorList>
            <person name="Paulo B.S."/>
            <person name="Recchia M.J.J."/>
            <person name="Lee S."/>
            <person name="Fergusson C.H."/>
            <person name="Romanowski S.B."/>
            <person name="Hernandez A."/>
            <person name="Krull N."/>
            <person name="Liu D.Y."/>
            <person name="Cavanagh H."/>
            <person name="Bos A."/>
            <person name="Gray C.A."/>
            <person name="Murphy B.T."/>
            <person name="Linington R.G."/>
            <person name="Eustaquio A.S."/>
        </authorList>
    </citation>
    <scope>NUCLEOTIDE SEQUENCE [LARGE SCALE GENOMIC DNA]</scope>
    <source>
        <strain evidence="3 4">RL21-008-BIB-A</strain>
    </source>
</reference>
<dbReference type="PANTHER" id="PTHR34606:SF16">
    <property type="entry name" value="BON DOMAIN-CONTAINING PROTEIN"/>
    <property type="match status" value="1"/>
</dbReference>
<evidence type="ECO:0000313" key="4">
    <source>
        <dbReference type="Proteomes" id="UP001629246"/>
    </source>
</evidence>